<dbReference type="EMBL" id="BBNY01000008">
    <property type="protein sequence ID" value="GAL89291.1"/>
    <property type="molecule type" value="Genomic_DNA"/>
</dbReference>
<keyword evidence="3" id="KW-1185">Reference proteome</keyword>
<protein>
    <recommendedName>
        <fullName evidence="4">DUF4488 domain-containing protein</fullName>
    </recommendedName>
</protein>
<evidence type="ECO:0008006" key="4">
    <source>
        <dbReference type="Google" id="ProtNLM"/>
    </source>
</evidence>
<evidence type="ECO:0000256" key="1">
    <source>
        <dbReference type="SAM" id="SignalP"/>
    </source>
</evidence>
<dbReference type="RefSeq" id="WP_045371711.1">
    <property type="nucleotide sequence ID" value="NZ_BBNY01000008.1"/>
</dbReference>
<reference evidence="3" key="1">
    <citation type="journal article" date="2014" name="Genome Announc.">
        <title>Draft Genome Sequence of Marine Flavobacterium Jejuia pallidilutea Strain 11shimoA1 and Pigmentation Mutants.</title>
        <authorList>
            <person name="Takatani N."/>
            <person name="Nakanishi M."/>
            <person name="Meirelles P."/>
            <person name="Mino S."/>
            <person name="Suda W."/>
            <person name="Oshima K."/>
            <person name="Hattori M."/>
            <person name="Ohkuma M."/>
            <person name="Hosokawa M."/>
            <person name="Miyashita K."/>
            <person name="Thompson F.L."/>
            <person name="Niwa A."/>
            <person name="Sawabe T."/>
            <person name="Sawabe T."/>
        </authorList>
    </citation>
    <scope>NUCLEOTIDE SEQUENCE [LARGE SCALE GENOMIC DNA]</scope>
    <source>
        <strain evidence="3">JCM 19538</strain>
    </source>
</reference>
<feature type="chain" id="PRO_5001944801" description="DUF4488 domain-containing protein" evidence="1">
    <location>
        <begin position="21"/>
        <end position="137"/>
    </location>
</feature>
<proteinExistence type="predicted"/>
<gene>
    <name evidence="2" type="ORF">JCM19538_1285</name>
</gene>
<name>A0A098LQW6_9FLAO</name>
<organism evidence="2 3">
    <name type="scientific">Jejuia pallidilutea</name>
    <dbReference type="NCBI Taxonomy" id="504487"/>
    <lineage>
        <taxon>Bacteria</taxon>
        <taxon>Pseudomonadati</taxon>
        <taxon>Bacteroidota</taxon>
        <taxon>Flavobacteriia</taxon>
        <taxon>Flavobacteriales</taxon>
        <taxon>Flavobacteriaceae</taxon>
        <taxon>Jejuia</taxon>
    </lineage>
</organism>
<feature type="signal peptide" evidence="1">
    <location>
        <begin position="1"/>
        <end position="20"/>
    </location>
</feature>
<dbReference type="OrthoDB" id="1361104at2"/>
<comment type="caution">
    <text evidence="2">The sequence shown here is derived from an EMBL/GenBank/DDBJ whole genome shotgun (WGS) entry which is preliminary data.</text>
</comment>
<keyword evidence="1" id="KW-0732">Signal</keyword>
<evidence type="ECO:0000313" key="3">
    <source>
        <dbReference type="Proteomes" id="UP000030184"/>
    </source>
</evidence>
<sequence>MRKLCILFLALSFLSFIPKTETNQFVGRWTGEDNGDIGYMVFDAEGYASFEIKGQVFGGKEFTLQGKKGSMMYEINNTTKPIEVDFIVTQLETGEQKRMLCIAKFTDANNMRFAMGFNNTRPTAFTELNAIRLKREK</sequence>
<accession>A0A098LQW6</accession>
<dbReference type="AlphaFoldDB" id="A0A098LQW6"/>
<evidence type="ECO:0000313" key="2">
    <source>
        <dbReference type="EMBL" id="GAL89291.1"/>
    </source>
</evidence>
<dbReference type="Proteomes" id="UP000030184">
    <property type="component" value="Unassembled WGS sequence"/>
</dbReference>